<accession>A0ABR1ZZ21</accession>
<name>A0ABR1ZZ21_9ROSI</name>
<sequence length="108" mass="12085">MQFSKSIGVTDPTSAELRSVMEACALFSSSRWRRSHSLIIETDSLLATKWLQCPANSPHYFGDFVNKIISKGSDFEWNIAFVSREGNEAAHRLANQGIGRTTDLLCFN</sequence>
<dbReference type="Pfam" id="PF13456">
    <property type="entry name" value="RVT_3"/>
    <property type="match status" value="1"/>
</dbReference>
<proteinExistence type="predicted"/>
<dbReference type="InterPro" id="IPR012337">
    <property type="entry name" value="RNaseH-like_sf"/>
</dbReference>
<protein>
    <submittedName>
        <fullName evidence="1">Uncharacterized protein</fullName>
    </submittedName>
</protein>
<dbReference type="PANTHER" id="PTHR47723">
    <property type="entry name" value="OS05G0353850 PROTEIN"/>
    <property type="match status" value="1"/>
</dbReference>
<dbReference type="InterPro" id="IPR053151">
    <property type="entry name" value="RNase_H-like"/>
</dbReference>
<dbReference type="InterPro" id="IPR036397">
    <property type="entry name" value="RNaseH_sf"/>
</dbReference>
<dbReference type="CDD" id="cd06222">
    <property type="entry name" value="RNase_H_like"/>
    <property type="match status" value="1"/>
</dbReference>
<dbReference type="EMBL" id="JBBPBN010000466">
    <property type="protein sequence ID" value="KAK8485964.1"/>
    <property type="molecule type" value="Genomic_DNA"/>
</dbReference>
<dbReference type="Proteomes" id="UP001396334">
    <property type="component" value="Unassembled WGS sequence"/>
</dbReference>
<keyword evidence="2" id="KW-1185">Reference proteome</keyword>
<gene>
    <name evidence="1" type="ORF">V6N11_031239</name>
</gene>
<dbReference type="InterPro" id="IPR002156">
    <property type="entry name" value="RNaseH_domain"/>
</dbReference>
<dbReference type="Gene3D" id="3.30.420.10">
    <property type="entry name" value="Ribonuclease H-like superfamily/Ribonuclease H"/>
    <property type="match status" value="1"/>
</dbReference>
<dbReference type="InterPro" id="IPR044730">
    <property type="entry name" value="RNase_H-like_dom_plant"/>
</dbReference>
<dbReference type="PANTHER" id="PTHR47723:SF19">
    <property type="entry name" value="POLYNUCLEOTIDYL TRANSFERASE, RIBONUCLEASE H-LIKE SUPERFAMILY PROTEIN"/>
    <property type="match status" value="1"/>
</dbReference>
<evidence type="ECO:0000313" key="1">
    <source>
        <dbReference type="EMBL" id="KAK8485964.1"/>
    </source>
</evidence>
<comment type="caution">
    <text evidence="1">The sequence shown here is derived from an EMBL/GenBank/DDBJ whole genome shotgun (WGS) entry which is preliminary data.</text>
</comment>
<evidence type="ECO:0000313" key="2">
    <source>
        <dbReference type="Proteomes" id="UP001396334"/>
    </source>
</evidence>
<reference evidence="1 2" key="1">
    <citation type="journal article" date="2024" name="G3 (Bethesda)">
        <title>Genome assembly of Hibiscus sabdariffa L. provides insights into metabolisms of medicinal natural products.</title>
        <authorList>
            <person name="Kim T."/>
        </authorList>
    </citation>
    <scope>NUCLEOTIDE SEQUENCE [LARGE SCALE GENOMIC DNA]</scope>
    <source>
        <strain evidence="1">TK-2024</strain>
        <tissue evidence="1">Old leaves</tissue>
    </source>
</reference>
<organism evidence="1 2">
    <name type="scientific">Hibiscus sabdariffa</name>
    <name type="common">roselle</name>
    <dbReference type="NCBI Taxonomy" id="183260"/>
    <lineage>
        <taxon>Eukaryota</taxon>
        <taxon>Viridiplantae</taxon>
        <taxon>Streptophyta</taxon>
        <taxon>Embryophyta</taxon>
        <taxon>Tracheophyta</taxon>
        <taxon>Spermatophyta</taxon>
        <taxon>Magnoliopsida</taxon>
        <taxon>eudicotyledons</taxon>
        <taxon>Gunneridae</taxon>
        <taxon>Pentapetalae</taxon>
        <taxon>rosids</taxon>
        <taxon>malvids</taxon>
        <taxon>Malvales</taxon>
        <taxon>Malvaceae</taxon>
        <taxon>Malvoideae</taxon>
        <taxon>Hibiscus</taxon>
    </lineage>
</organism>
<dbReference type="SUPFAM" id="SSF53098">
    <property type="entry name" value="Ribonuclease H-like"/>
    <property type="match status" value="1"/>
</dbReference>